<organism evidence="1 2">
    <name type="scientific">Bonamia ostreae</name>
    <dbReference type="NCBI Taxonomy" id="126728"/>
    <lineage>
        <taxon>Eukaryota</taxon>
        <taxon>Sar</taxon>
        <taxon>Rhizaria</taxon>
        <taxon>Endomyxa</taxon>
        <taxon>Ascetosporea</taxon>
        <taxon>Haplosporida</taxon>
        <taxon>Bonamia</taxon>
    </lineage>
</organism>
<comment type="caution">
    <text evidence="1">The sequence shown here is derived from an EMBL/GenBank/DDBJ whole genome shotgun (WGS) entry which is preliminary data.</text>
</comment>
<gene>
    <name evidence="1" type="ORF">MHBO_002198</name>
</gene>
<keyword evidence="2" id="KW-1185">Reference proteome</keyword>
<evidence type="ECO:0000313" key="1">
    <source>
        <dbReference type="EMBL" id="MES1920535.1"/>
    </source>
</evidence>
<accession>A0ABV2ALH2</accession>
<dbReference type="Proteomes" id="UP001439008">
    <property type="component" value="Unassembled WGS sequence"/>
</dbReference>
<name>A0ABV2ALH2_9EUKA</name>
<dbReference type="SUPFAM" id="SSF49348">
    <property type="entry name" value="Clathrin adaptor appendage domain"/>
    <property type="match status" value="1"/>
</dbReference>
<evidence type="ECO:0000313" key="2">
    <source>
        <dbReference type="Proteomes" id="UP001439008"/>
    </source>
</evidence>
<dbReference type="InterPro" id="IPR013041">
    <property type="entry name" value="Clathrin_app_Ig-like_sf"/>
</dbReference>
<proteinExistence type="predicted"/>
<reference evidence="1 2" key="1">
    <citation type="journal article" date="2024" name="BMC Biol.">
        <title>Comparative genomics of Ascetosporea gives new insight into the evolutionary basis for animal parasitism in Rhizaria.</title>
        <authorList>
            <person name="Hiltunen Thoren M."/>
            <person name="Onut-Brannstrom I."/>
            <person name="Alfjorden A."/>
            <person name="Peckova H."/>
            <person name="Swords F."/>
            <person name="Hooper C."/>
            <person name="Holzer A.S."/>
            <person name="Bass D."/>
            <person name="Burki F."/>
        </authorList>
    </citation>
    <scope>NUCLEOTIDE SEQUENCE [LARGE SCALE GENOMIC DNA]</scope>
    <source>
        <strain evidence="1">20-A016</strain>
    </source>
</reference>
<dbReference type="InterPro" id="IPR013037">
    <property type="entry name" value="Clathrin_b-adaptin_app_Ig-like"/>
</dbReference>
<sequence length="152" mass="17160">MTDLTDLVGTENEIFAAAAKTFKFKEMVKGDKGEGLQIFAKLKVHKAKKIFVFKFKNISKITLEKIYLTFDKNFLGLVPAKDFELKDELRPGSEQQIEMVVKKNFGDGIDENRDGNGDGDKSVQIGLKTDLSPSIKYFKFPFDDAEIEALIK</sequence>
<dbReference type="EMBL" id="JBDODL010000725">
    <property type="protein sequence ID" value="MES1920535.1"/>
    <property type="molecule type" value="Genomic_DNA"/>
</dbReference>
<dbReference type="Gene3D" id="2.60.40.1150">
    <property type="match status" value="1"/>
</dbReference>
<protein>
    <submittedName>
        <fullName evidence="1">Uncharacterized protein</fullName>
    </submittedName>
</protein>